<dbReference type="AlphaFoldDB" id="A0A4R8M121"/>
<evidence type="ECO:0000256" key="1">
    <source>
        <dbReference type="ARBA" id="ARBA00010541"/>
    </source>
</evidence>
<evidence type="ECO:0000313" key="4">
    <source>
        <dbReference type="Proteomes" id="UP000295066"/>
    </source>
</evidence>
<dbReference type="InterPro" id="IPR001478">
    <property type="entry name" value="PDZ"/>
</dbReference>
<dbReference type="Proteomes" id="UP000295066">
    <property type="component" value="Unassembled WGS sequence"/>
</dbReference>
<comment type="similarity">
    <text evidence="1">Belongs to the peptidase S1C family.</text>
</comment>
<gene>
    <name evidence="3" type="ORF">C8D99_13314</name>
</gene>
<dbReference type="InterPro" id="IPR036034">
    <property type="entry name" value="PDZ_sf"/>
</dbReference>
<reference evidence="3 4" key="1">
    <citation type="submission" date="2019-03" db="EMBL/GenBank/DDBJ databases">
        <title>Genomic Encyclopedia of Type Strains, Phase IV (KMG-IV): sequencing the most valuable type-strain genomes for metagenomic binning, comparative biology and taxonomic classification.</title>
        <authorList>
            <person name="Goeker M."/>
        </authorList>
    </citation>
    <scope>NUCLEOTIDE SEQUENCE [LARGE SCALE GENOMIC DNA]</scope>
    <source>
        <strain evidence="3 4">DSM 25964</strain>
    </source>
</reference>
<feature type="domain" description="PDZ" evidence="2">
    <location>
        <begin position="202"/>
        <end position="244"/>
    </location>
</feature>
<sequence>MICSTGRRTPAIVAGASEWDNDIRYQPKKEGLPVKRSLISAAVLCFLALFPLRAYAQSPLVGHYFIPEYYSTVEEAVGRLKNIQPMLMGAQDGTLRSVEADRFGIRFFWTVGQTTVIPFDKLSRMRIFHNTAFQGPCPWFVAAKVSEEGEPPYVRTATKEAARELYSIIASLSAAAGNPLDLRGNLGGSSDTPTKEALKNAGLKKQAGVAVNLVEIGGPSEKAGLKVGDVILSINGNAIESYEHFEKKVWPSLDLSAEWFDLEIMRKGKKETVKIRTLPADQLPVPPKSLSFGKVPGAGSDGKEPPKLGLVLRNLTMSEKSALKGRTGAAVLEIKPGGLAEAMKMQPGDIILFCNGKVVPSAEGLSGLLVEGENNFLLLRNGKELTVGVNTVTASY</sequence>
<dbReference type="PANTHER" id="PTHR22939:SF129">
    <property type="entry name" value="SERINE PROTEASE HTRA2, MITOCHONDRIAL"/>
    <property type="match status" value="1"/>
</dbReference>
<keyword evidence="4" id="KW-1185">Reference proteome</keyword>
<proteinExistence type="inferred from homology"/>
<name>A0A4R8M121_9BACT</name>
<dbReference type="PANTHER" id="PTHR22939">
    <property type="entry name" value="SERINE PROTEASE FAMILY S1C HTRA-RELATED"/>
    <property type="match status" value="1"/>
</dbReference>
<dbReference type="SUPFAM" id="SSF50156">
    <property type="entry name" value="PDZ domain-like"/>
    <property type="match status" value="2"/>
</dbReference>
<accession>A0A4R8M121</accession>
<dbReference type="OrthoDB" id="109450at2"/>
<dbReference type="SMART" id="SM00228">
    <property type="entry name" value="PDZ"/>
    <property type="match status" value="2"/>
</dbReference>
<feature type="domain" description="PDZ" evidence="2">
    <location>
        <begin position="289"/>
        <end position="366"/>
    </location>
</feature>
<dbReference type="PROSITE" id="PS50106">
    <property type="entry name" value="PDZ"/>
    <property type="match status" value="2"/>
</dbReference>
<evidence type="ECO:0000313" key="3">
    <source>
        <dbReference type="EMBL" id="TDY53052.1"/>
    </source>
</evidence>
<comment type="caution">
    <text evidence="3">The sequence shown here is derived from an EMBL/GenBank/DDBJ whole genome shotgun (WGS) entry which is preliminary data.</text>
</comment>
<evidence type="ECO:0000259" key="2">
    <source>
        <dbReference type="PROSITE" id="PS50106"/>
    </source>
</evidence>
<dbReference type="EMBL" id="SORI01000033">
    <property type="protein sequence ID" value="TDY53052.1"/>
    <property type="molecule type" value="Genomic_DNA"/>
</dbReference>
<protein>
    <submittedName>
        <fullName evidence="3">PDZ domain-containing protein</fullName>
    </submittedName>
</protein>
<organism evidence="3 4">
    <name type="scientific">Aminivibrio pyruvatiphilus</name>
    <dbReference type="NCBI Taxonomy" id="1005740"/>
    <lineage>
        <taxon>Bacteria</taxon>
        <taxon>Thermotogati</taxon>
        <taxon>Synergistota</taxon>
        <taxon>Synergistia</taxon>
        <taxon>Synergistales</taxon>
        <taxon>Aminobacteriaceae</taxon>
        <taxon>Aminivibrio</taxon>
    </lineage>
</organism>
<dbReference type="Gene3D" id="2.30.42.10">
    <property type="match status" value="2"/>
</dbReference>
<dbReference type="Pfam" id="PF13180">
    <property type="entry name" value="PDZ_2"/>
    <property type="match status" value="1"/>
</dbReference>